<sequence>MRFARTATALLLTAGALTTATPGQAAAYPCDENCQAALQRQQANALPRTSFYDAPDPLPWAPAGTLIREQATDDYATGGRPLPATRVLYHSRDAHGRDLAASGVILVPGGRPPKGGWPVVVNAHGTSGIGRDCAPSLMRDLYHGDQMARFLDSGYAVVAPDYAGLGTDGRHKLMDRTAATHDVINAVRSARQAVPGLSHRWVLWGHSQGGAAALSVAERQVHSPEPGYLGAVVTSPGADLPAIVEYVAAQPGMGAFVSLIAASAKLADPRLPLDRVLSPQAMDRLAVTRSGCLGVASAVYAGLAGDTLVRPGYLDEPRFARYLRHNITGARRVAGPVLLLQGEADTLITPAMTEAVARTLRENGSRVDHRTYPGLGHDTYPGYITGIDDGAMPDILTWIANRFATPR</sequence>
<keyword evidence="3" id="KW-1185">Reference proteome</keyword>
<dbReference type="OrthoDB" id="9798122at2"/>
<reference evidence="2 3" key="1">
    <citation type="submission" date="2018-09" db="EMBL/GenBank/DDBJ databases">
        <title>YIM 75507 draft genome.</title>
        <authorList>
            <person name="Tang S."/>
            <person name="Feng Y."/>
        </authorList>
    </citation>
    <scope>NUCLEOTIDE SEQUENCE [LARGE SCALE GENOMIC DNA]</scope>
    <source>
        <strain evidence="2 3">YIM 75507</strain>
    </source>
</reference>
<dbReference type="AlphaFoldDB" id="A0A3A4BKL0"/>
<evidence type="ECO:0000313" key="2">
    <source>
        <dbReference type="EMBL" id="RJL35874.1"/>
    </source>
</evidence>
<keyword evidence="1" id="KW-0732">Signal</keyword>
<dbReference type="PANTHER" id="PTHR34853:SF1">
    <property type="entry name" value="LIPASE 5"/>
    <property type="match status" value="1"/>
</dbReference>
<name>A0A3A4BKL0_9ACTN</name>
<dbReference type="Gene3D" id="3.40.50.1820">
    <property type="entry name" value="alpha/beta hydrolase"/>
    <property type="match status" value="2"/>
</dbReference>
<dbReference type="PIRSF" id="PIRSF029171">
    <property type="entry name" value="Esterase_LipA"/>
    <property type="match status" value="1"/>
</dbReference>
<dbReference type="EMBL" id="QZEY01000001">
    <property type="protein sequence ID" value="RJL35874.1"/>
    <property type="molecule type" value="Genomic_DNA"/>
</dbReference>
<evidence type="ECO:0000256" key="1">
    <source>
        <dbReference type="SAM" id="SignalP"/>
    </source>
</evidence>
<organism evidence="2 3">
    <name type="scientific">Bailinhaonella thermotolerans</name>
    <dbReference type="NCBI Taxonomy" id="1070861"/>
    <lineage>
        <taxon>Bacteria</taxon>
        <taxon>Bacillati</taxon>
        <taxon>Actinomycetota</taxon>
        <taxon>Actinomycetes</taxon>
        <taxon>Streptosporangiales</taxon>
        <taxon>Streptosporangiaceae</taxon>
        <taxon>Bailinhaonella</taxon>
    </lineage>
</organism>
<dbReference type="PANTHER" id="PTHR34853">
    <property type="match status" value="1"/>
</dbReference>
<dbReference type="InterPro" id="IPR029058">
    <property type="entry name" value="AB_hydrolase_fold"/>
</dbReference>
<dbReference type="Proteomes" id="UP000265768">
    <property type="component" value="Unassembled WGS sequence"/>
</dbReference>
<gene>
    <name evidence="2" type="ORF">D5H75_03635</name>
</gene>
<comment type="caution">
    <text evidence="2">The sequence shown here is derived from an EMBL/GenBank/DDBJ whole genome shotgun (WGS) entry which is preliminary data.</text>
</comment>
<feature type="chain" id="PRO_5017373978" evidence="1">
    <location>
        <begin position="26"/>
        <end position="407"/>
    </location>
</feature>
<dbReference type="Pfam" id="PF03583">
    <property type="entry name" value="LIP"/>
    <property type="match status" value="1"/>
</dbReference>
<dbReference type="InterPro" id="IPR005152">
    <property type="entry name" value="Lipase_secreted"/>
</dbReference>
<protein>
    <submittedName>
        <fullName evidence="2">Alpha/beta fold hydrolase</fullName>
    </submittedName>
</protein>
<dbReference type="RefSeq" id="WP_119924847.1">
    <property type="nucleotide sequence ID" value="NZ_QZEY01000001.1"/>
</dbReference>
<dbReference type="GO" id="GO:0004806">
    <property type="term" value="F:triacylglycerol lipase activity"/>
    <property type="evidence" value="ECO:0007669"/>
    <property type="project" value="InterPro"/>
</dbReference>
<feature type="signal peptide" evidence="1">
    <location>
        <begin position="1"/>
        <end position="25"/>
    </location>
</feature>
<dbReference type="GO" id="GO:0016042">
    <property type="term" value="P:lipid catabolic process"/>
    <property type="evidence" value="ECO:0007669"/>
    <property type="project" value="InterPro"/>
</dbReference>
<proteinExistence type="predicted"/>
<evidence type="ECO:0000313" key="3">
    <source>
        <dbReference type="Proteomes" id="UP000265768"/>
    </source>
</evidence>
<dbReference type="SUPFAM" id="SSF53474">
    <property type="entry name" value="alpha/beta-Hydrolases"/>
    <property type="match status" value="1"/>
</dbReference>
<accession>A0A3A4BKL0</accession>
<keyword evidence="2" id="KW-0378">Hydrolase</keyword>